<reference evidence="1" key="1">
    <citation type="submission" date="2007-04" db="EMBL/GenBank/DDBJ databases">
        <title>Annotation of Pediculus humanus corporis strain USDA.</title>
        <authorList>
            <person name="Kirkness E."/>
            <person name="Hannick L."/>
            <person name="Hass B."/>
            <person name="Bruggner R."/>
            <person name="Lawson D."/>
            <person name="Bidwell S."/>
            <person name="Joardar V."/>
            <person name="Caler E."/>
            <person name="Walenz B."/>
            <person name="Inman J."/>
            <person name="Schobel S."/>
            <person name="Galinsky K."/>
            <person name="Amedeo P."/>
            <person name="Strausberg R."/>
        </authorList>
    </citation>
    <scope>NUCLEOTIDE SEQUENCE</scope>
    <source>
        <strain evidence="1">USDA</strain>
    </source>
</reference>
<dbReference type="OrthoDB" id="8193536at2759"/>
<evidence type="ECO:0000313" key="2">
    <source>
        <dbReference type="EnsemblMetazoa" id="PHUM527230-PA"/>
    </source>
</evidence>
<name>E0VZ70_PEDHC</name>
<reference evidence="1" key="2">
    <citation type="submission" date="2007-04" db="EMBL/GenBank/DDBJ databases">
        <title>The genome of the human body louse.</title>
        <authorList>
            <consortium name="The Human Body Louse Genome Consortium"/>
            <person name="Kirkness E."/>
            <person name="Walenz B."/>
            <person name="Hass B."/>
            <person name="Bruggner R."/>
            <person name="Strausberg R."/>
        </authorList>
    </citation>
    <scope>NUCLEOTIDE SEQUENCE</scope>
    <source>
        <strain evidence="1">USDA</strain>
    </source>
</reference>
<dbReference type="AlphaFoldDB" id="E0VZ70"/>
<accession>E0VZ70</accession>
<dbReference type="EMBL" id="AAZO01006396">
    <property type="status" value="NOT_ANNOTATED_CDS"/>
    <property type="molecule type" value="Genomic_DNA"/>
</dbReference>
<gene>
    <name evidence="2" type="primary">8235003</name>
    <name evidence="1" type="ORF">Phum_PHUM527230</name>
</gene>
<keyword evidence="3" id="KW-1185">Reference proteome</keyword>
<dbReference type="VEuPathDB" id="VectorBase:PHUM527230"/>
<organism>
    <name type="scientific">Pediculus humanus subsp. corporis</name>
    <name type="common">Body louse</name>
    <dbReference type="NCBI Taxonomy" id="121224"/>
    <lineage>
        <taxon>Eukaryota</taxon>
        <taxon>Metazoa</taxon>
        <taxon>Ecdysozoa</taxon>
        <taxon>Arthropoda</taxon>
        <taxon>Hexapoda</taxon>
        <taxon>Insecta</taxon>
        <taxon>Pterygota</taxon>
        <taxon>Neoptera</taxon>
        <taxon>Paraneoptera</taxon>
        <taxon>Psocodea</taxon>
        <taxon>Troctomorpha</taxon>
        <taxon>Phthiraptera</taxon>
        <taxon>Anoplura</taxon>
        <taxon>Pediculidae</taxon>
        <taxon>Pediculus</taxon>
    </lineage>
</organism>
<sequence length="156" mass="18017">MGSCLGHCHLSGENFRFISAITNVTNKNNDNSELRLELLDDEWSILEEDEDEYLKSLDCKYSNQYTPASINSLELEWEHLPEMTVFSTNIEKEEPKSVTSAEVWSRISSADSLEWDHAQGETIEMKDDMDTETEQLLQEIEMLTTKTLQQTNDWTS</sequence>
<dbReference type="KEGG" id="phu:Phum_PHUM527230"/>
<protein>
    <submittedName>
        <fullName evidence="1 2">Uncharacterized protein</fullName>
    </submittedName>
</protein>
<dbReference type="InParanoid" id="E0VZ70"/>
<evidence type="ECO:0000313" key="3">
    <source>
        <dbReference type="Proteomes" id="UP000009046"/>
    </source>
</evidence>
<dbReference type="RefSeq" id="XP_002431414.1">
    <property type="nucleotide sequence ID" value="XM_002431369.1"/>
</dbReference>
<dbReference type="Proteomes" id="UP000009046">
    <property type="component" value="Unassembled WGS sequence"/>
</dbReference>
<dbReference type="EMBL" id="DS235849">
    <property type="protein sequence ID" value="EEB18676.1"/>
    <property type="molecule type" value="Genomic_DNA"/>
</dbReference>
<evidence type="ECO:0000313" key="1">
    <source>
        <dbReference type="EMBL" id="EEB18676.1"/>
    </source>
</evidence>
<dbReference type="GeneID" id="8235003"/>
<reference evidence="2" key="3">
    <citation type="submission" date="2020-05" db="UniProtKB">
        <authorList>
            <consortium name="EnsemblMetazoa"/>
        </authorList>
    </citation>
    <scope>IDENTIFICATION</scope>
    <source>
        <strain evidence="2">USDA</strain>
    </source>
</reference>
<dbReference type="HOGENOM" id="CLU_1688845_0_0_1"/>
<proteinExistence type="predicted"/>
<dbReference type="EnsemblMetazoa" id="PHUM527230-RA">
    <property type="protein sequence ID" value="PHUM527230-PA"/>
    <property type="gene ID" value="PHUM527230"/>
</dbReference>
<dbReference type="CTD" id="8235003"/>